<evidence type="ECO:0000313" key="1">
    <source>
        <dbReference type="EMBL" id="MEY8245618.1"/>
    </source>
</evidence>
<gene>
    <name evidence="1" type="ORF">AAK873_08320</name>
</gene>
<keyword evidence="2" id="KW-1185">Reference proteome</keyword>
<sequence>MDKIAKAIADHSIIVKVQLEQKERLAQQVRQQSQKAVSALGGLKKEMSDLNRQWNSLTASERGGEAGAKLMAQYRALSEQAKGYMSTLNAAVRFEDRLARQREKTREYSNELKN</sequence>
<evidence type="ECO:0008006" key="3">
    <source>
        <dbReference type="Google" id="ProtNLM"/>
    </source>
</evidence>
<evidence type="ECO:0000313" key="2">
    <source>
        <dbReference type="Proteomes" id="UP001565200"/>
    </source>
</evidence>
<comment type="caution">
    <text evidence="1">The sequence shown here is derived from an EMBL/GenBank/DDBJ whole genome shotgun (WGS) entry which is preliminary data.</text>
</comment>
<proteinExistence type="predicted"/>
<name>A0ABV4CW62_9BACT</name>
<accession>A0ABV4CW62</accession>
<protein>
    <recommendedName>
        <fullName evidence="3">Phage tail tape measure protein</fullName>
    </recommendedName>
</protein>
<reference evidence="1 2" key="1">
    <citation type="submission" date="2024-03" db="EMBL/GenBank/DDBJ databases">
        <title>Mouse gut bacterial collection (mGBC) of GemPharmatech.</title>
        <authorList>
            <person name="He Y."/>
            <person name="Dong L."/>
            <person name="Wu D."/>
            <person name="Gao X."/>
            <person name="Lin Z."/>
        </authorList>
    </citation>
    <scope>NUCLEOTIDE SEQUENCE [LARGE SCALE GENOMIC DNA]</scope>
    <source>
        <strain evidence="1 2">54-13</strain>
    </source>
</reference>
<dbReference type="RefSeq" id="WP_121700157.1">
    <property type="nucleotide sequence ID" value="NZ_JBCLPP010000020.1"/>
</dbReference>
<organism evidence="1 2">
    <name type="scientific">Heminiphilus faecis</name>
    <dbReference type="NCBI Taxonomy" id="2601703"/>
    <lineage>
        <taxon>Bacteria</taxon>
        <taxon>Pseudomonadati</taxon>
        <taxon>Bacteroidota</taxon>
        <taxon>Bacteroidia</taxon>
        <taxon>Bacteroidales</taxon>
        <taxon>Muribaculaceae</taxon>
        <taxon>Heminiphilus</taxon>
    </lineage>
</organism>
<dbReference type="Proteomes" id="UP001565200">
    <property type="component" value="Unassembled WGS sequence"/>
</dbReference>
<dbReference type="EMBL" id="JBCLPP010000020">
    <property type="protein sequence ID" value="MEY8245618.1"/>
    <property type="molecule type" value="Genomic_DNA"/>
</dbReference>